<keyword evidence="2" id="KW-0808">Transferase</keyword>
<sequence>MRPAAFAIPGDITQKTGGYIYEHQLLLGLRALGRRVDHIALPGSFPDPSPAEMAASVAALAALPPDLPLILDGLVYGSIDTAGLAQVRAPLVAMIHHPLGLETGLAPSRAAELLAREAANLALAAHVVVPSPHTKRILVADFGLAPDRITIALPGFAAPDPVRSPQTPPLILSVGLLAARKGHDVLLAALAQITDLDWRAEIAGGTHDAGVAAALRQQCRDPGLEGRVRLAGLLGDDALRDRFRSAQIFALATRYEGYGMVFSEAMLHGLPIVACATGAVPETVPPDTGLLVPPDDAQAFARALRRLLTDAPLRMAMAGASTRRGQALPTWPQTAAVMGRVLDDVPLA</sequence>
<dbReference type="Pfam" id="PF13692">
    <property type="entry name" value="Glyco_trans_1_4"/>
    <property type="match status" value="1"/>
</dbReference>
<dbReference type="PANTHER" id="PTHR12526:SF510">
    <property type="entry name" value="D-INOSITOL 3-PHOSPHATE GLYCOSYLTRANSFERASE"/>
    <property type="match status" value="1"/>
</dbReference>
<reference evidence="3" key="1">
    <citation type="submission" date="2020-05" db="EMBL/GenBank/DDBJ databases">
        <title>Fertoebacter nigrum gen. nov., sp. nov., a new member of the family Rhodobacteraceae.</title>
        <authorList>
            <person name="Szuroczki S."/>
            <person name="Abbaszade G."/>
            <person name="Buni D."/>
            <person name="Schumann P."/>
            <person name="Toth E."/>
        </authorList>
    </citation>
    <scope>NUCLEOTIDE SEQUENCE</scope>
    <source>
        <strain evidence="3">RG-N-1a</strain>
    </source>
</reference>
<dbReference type="EMBL" id="WHUT02000008">
    <property type="protein sequence ID" value="NUB45464.1"/>
    <property type="molecule type" value="Genomic_DNA"/>
</dbReference>
<keyword evidence="4" id="KW-1185">Reference proteome</keyword>
<proteinExistence type="predicted"/>
<dbReference type="CDD" id="cd03801">
    <property type="entry name" value="GT4_PimA-like"/>
    <property type="match status" value="1"/>
</dbReference>
<name>A0A8X8H361_9RHOB</name>
<evidence type="ECO:0000313" key="4">
    <source>
        <dbReference type="Proteomes" id="UP000484076"/>
    </source>
</evidence>
<evidence type="ECO:0000256" key="2">
    <source>
        <dbReference type="ARBA" id="ARBA00022679"/>
    </source>
</evidence>
<dbReference type="Proteomes" id="UP000484076">
    <property type="component" value="Unassembled WGS sequence"/>
</dbReference>
<gene>
    <name evidence="3" type="ORF">GEU84_013785</name>
</gene>
<dbReference type="GO" id="GO:0016757">
    <property type="term" value="F:glycosyltransferase activity"/>
    <property type="evidence" value="ECO:0007669"/>
    <property type="project" value="UniProtKB-KW"/>
</dbReference>
<keyword evidence="1" id="KW-0328">Glycosyltransferase</keyword>
<dbReference type="PANTHER" id="PTHR12526">
    <property type="entry name" value="GLYCOSYLTRANSFERASE"/>
    <property type="match status" value="1"/>
</dbReference>
<comment type="caution">
    <text evidence="3">The sequence shown here is derived from an EMBL/GenBank/DDBJ whole genome shotgun (WGS) entry which is preliminary data.</text>
</comment>
<accession>A0A8X8H361</accession>
<dbReference type="Gene3D" id="3.40.50.2000">
    <property type="entry name" value="Glycogen Phosphorylase B"/>
    <property type="match status" value="2"/>
</dbReference>
<dbReference type="RefSeq" id="WP_152827064.1">
    <property type="nucleotide sequence ID" value="NZ_WHUT02000008.1"/>
</dbReference>
<protein>
    <submittedName>
        <fullName evidence="3">Glycosyltransferase family 4 protein</fullName>
    </submittedName>
</protein>
<organism evidence="3 4">
    <name type="scientific">Fertoeibacter niger</name>
    <dbReference type="NCBI Taxonomy" id="2656921"/>
    <lineage>
        <taxon>Bacteria</taxon>
        <taxon>Pseudomonadati</taxon>
        <taxon>Pseudomonadota</taxon>
        <taxon>Alphaproteobacteria</taxon>
        <taxon>Rhodobacterales</taxon>
        <taxon>Paracoccaceae</taxon>
        <taxon>Fertoeibacter</taxon>
    </lineage>
</organism>
<dbReference type="AlphaFoldDB" id="A0A8X8H361"/>
<evidence type="ECO:0000256" key="1">
    <source>
        <dbReference type="ARBA" id="ARBA00022676"/>
    </source>
</evidence>
<evidence type="ECO:0000313" key="3">
    <source>
        <dbReference type="EMBL" id="NUB45464.1"/>
    </source>
</evidence>
<dbReference type="SUPFAM" id="SSF53756">
    <property type="entry name" value="UDP-Glycosyltransferase/glycogen phosphorylase"/>
    <property type="match status" value="1"/>
</dbReference>